<dbReference type="AlphaFoldDB" id="A0A6P7FT64"/>
<gene>
    <name evidence="3" type="primary">LOC114333819</name>
</gene>
<dbReference type="KEGG" id="dvv:114333819"/>
<dbReference type="InParanoid" id="A0A6P7FT64"/>
<dbReference type="RefSeq" id="XP_028139614.1">
    <property type="nucleotide sequence ID" value="XM_028283813.1"/>
</dbReference>
<dbReference type="InterPro" id="IPR009721">
    <property type="entry name" value="O-acyltransferase_WSD1_C"/>
</dbReference>
<sequence length="506" mass="58135">MDLSWYIVSWITLPYYLTAIIWLYLFEKVVFWWLSMRYSTRLMRLGCADIFWAVGEKYHNLINVIMTLNLKDPNEDIVADIRDVLNRTIMAEPAKYQKLLSSLNTFLGYSFLLKEQVKADDIITVIDIEKTKYSSMKELMFSYSYKPLPQNNKLMVEIIVIKAPKAWKESNDFKENQIPLMIRINHTVADGLSVMNLCAHTLGENDVNLENSLKNIPKSPEWQLTPAFQLLQKIYLFFMVPGFLIVRYFQGEATSVAGQEFEGPKSAHRQNISYRTEKPGENLVQKVKDLKKQIGDTSFSEIILTAVSASLYNYYEKALFKIPKSVKMAIVATKDLQPLTVNGVPQLRNQFGMVNFELPIKIDSDSILARLQVLKTNTRKLYDDPSELILRNYITFNLLKIMPLPLIKRVLPINGIASVISNLPEFPKIIIFNGHEVEDAYFFTLQRDQMATGFAVISYDHRLHLGFVGDVASVPTQADCDGIVDEFFNAIQQMQTESDKKRLNIS</sequence>
<dbReference type="PANTHER" id="PTHR31650">
    <property type="entry name" value="O-ACYLTRANSFERASE (WSD1-LIKE) FAMILY PROTEIN"/>
    <property type="match status" value="1"/>
</dbReference>
<feature type="transmembrane region" description="Helical" evidence="1">
    <location>
        <begin position="15"/>
        <end position="34"/>
    </location>
</feature>
<reference evidence="3" key="1">
    <citation type="submission" date="2025-08" db="UniProtKB">
        <authorList>
            <consortium name="RefSeq"/>
        </authorList>
    </citation>
    <scope>IDENTIFICATION</scope>
    <source>
        <tissue evidence="3">Whole insect</tissue>
    </source>
</reference>
<evidence type="ECO:0000313" key="3">
    <source>
        <dbReference type="RefSeq" id="XP_028139614.1"/>
    </source>
</evidence>
<dbReference type="InterPro" id="IPR045034">
    <property type="entry name" value="O-acyltransferase_WSD1-like"/>
</dbReference>
<keyword evidence="1" id="KW-0812">Transmembrane</keyword>
<dbReference type="PANTHER" id="PTHR31650:SF1">
    <property type="entry name" value="WAX ESTER SYNTHASE_DIACYLGLYCEROL ACYLTRANSFERASE 4-RELATED"/>
    <property type="match status" value="1"/>
</dbReference>
<protein>
    <submittedName>
        <fullName evidence="3">Uncharacterized protein LOC114333819</fullName>
    </submittedName>
</protein>
<keyword evidence="1" id="KW-0472">Membrane</keyword>
<accession>A0A6P7FT64</accession>
<organism evidence="3">
    <name type="scientific">Diabrotica virgifera virgifera</name>
    <name type="common">western corn rootworm</name>
    <dbReference type="NCBI Taxonomy" id="50390"/>
    <lineage>
        <taxon>Eukaryota</taxon>
        <taxon>Metazoa</taxon>
        <taxon>Ecdysozoa</taxon>
        <taxon>Arthropoda</taxon>
        <taxon>Hexapoda</taxon>
        <taxon>Insecta</taxon>
        <taxon>Pterygota</taxon>
        <taxon>Neoptera</taxon>
        <taxon>Endopterygota</taxon>
        <taxon>Coleoptera</taxon>
        <taxon>Polyphaga</taxon>
        <taxon>Cucujiformia</taxon>
        <taxon>Chrysomeloidea</taxon>
        <taxon>Chrysomelidae</taxon>
        <taxon>Galerucinae</taxon>
        <taxon>Diabroticina</taxon>
        <taxon>Diabroticites</taxon>
        <taxon>Diabrotica</taxon>
    </lineage>
</organism>
<evidence type="ECO:0000256" key="1">
    <source>
        <dbReference type="SAM" id="Phobius"/>
    </source>
</evidence>
<name>A0A6P7FT64_DIAVI</name>
<dbReference type="GO" id="GO:0005886">
    <property type="term" value="C:plasma membrane"/>
    <property type="evidence" value="ECO:0007669"/>
    <property type="project" value="TreeGrafter"/>
</dbReference>
<proteinExistence type="predicted"/>
<keyword evidence="1" id="KW-1133">Transmembrane helix</keyword>
<dbReference type="Pfam" id="PF06974">
    <property type="entry name" value="WS_DGAT_C"/>
    <property type="match status" value="1"/>
</dbReference>
<dbReference type="OrthoDB" id="619536at2759"/>
<dbReference type="GO" id="GO:0019432">
    <property type="term" value="P:triglyceride biosynthetic process"/>
    <property type="evidence" value="ECO:0007669"/>
    <property type="project" value="TreeGrafter"/>
</dbReference>
<dbReference type="GO" id="GO:0008374">
    <property type="term" value="F:O-acyltransferase activity"/>
    <property type="evidence" value="ECO:0007669"/>
    <property type="project" value="InterPro"/>
</dbReference>
<feature type="domain" description="O-acyltransferase WSD1 C-terminal" evidence="2">
    <location>
        <begin position="349"/>
        <end position="494"/>
    </location>
</feature>
<evidence type="ECO:0000259" key="2">
    <source>
        <dbReference type="Pfam" id="PF06974"/>
    </source>
</evidence>